<accession>A0A3P7X2T6</accession>
<dbReference type="GO" id="GO:0051087">
    <property type="term" value="F:protein-folding chaperone binding"/>
    <property type="evidence" value="ECO:0007669"/>
    <property type="project" value="TreeGrafter"/>
</dbReference>
<dbReference type="InterPro" id="IPR018253">
    <property type="entry name" value="DnaJ_domain_CS"/>
</dbReference>
<dbReference type="GO" id="GO:0051082">
    <property type="term" value="F:unfolded protein binding"/>
    <property type="evidence" value="ECO:0007669"/>
    <property type="project" value="TreeGrafter"/>
</dbReference>
<dbReference type="PANTHER" id="PTHR24078:SF553">
    <property type="entry name" value="DNAJ HOMOLOG SUBFAMILY B MEMBER 5"/>
    <property type="match status" value="1"/>
</dbReference>
<dbReference type="InterPro" id="IPR001623">
    <property type="entry name" value="DnaJ_domain"/>
</dbReference>
<dbReference type="AlphaFoldDB" id="A0A183FHV4"/>
<dbReference type="InterPro" id="IPR036869">
    <property type="entry name" value="J_dom_sf"/>
</dbReference>
<name>A0A183FHV4_HELPZ</name>
<dbReference type="PROSITE" id="PS50076">
    <property type="entry name" value="DNAJ_2"/>
    <property type="match status" value="1"/>
</dbReference>
<dbReference type="Gene3D" id="1.10.287.110">
    <property type="entry name" value="DnaJ domain"/>
    <property type="match status" value="1"/>
</dbReference>
<dbReference type="Pfam" id="PF00226">
    <property type="entry name" value="DnaJ"/>
    <property type="match status" value="1"/>
</dbReference>
<dbReference type="PANTHER" id="PTHR24078">
    <property type="entry name" value="DNAJ HOMOLOG SUBFAMILY C MEMBER"/>
    <property type="match status" value="1"/>
</dbReference>
<sequence length="177" mass="19654">MALKFHPDKSKEPGAENNFEEIAEAYDVLSDLKKKEIYDKYGEGGLKNGGPDVCGSRGFHYEFQVEFLEWVAAMFFNMGGGGIDDGMNIFADFGGVLHGRRRAAPKQDPTAQHELQVGLYQAEYCTKDPRKGPAEPKGPGHFGDPTVQFDVEFPSKPVTDLVLREQLMRILPPLPHA</sequence>
<evidence type="ECO:0000313" key="3">
    <source>
        <dbReference type="EMBL" id="VDO68081.1"/>
    </source>
</evidence>
<dbReference type="WBParaSite" id="HPBE_0000639801-mRNA-1">
    <property type="protein sequence ID" value="HPBE_0000639801-mRNA-1"/>
    <property type="gene ID" value="HPBE_0000639801"/>
</dbReference>
<organism evidence="4 5">
    <name type="scientific">Heligmosomoides polygyrus</name>
    <name type="common">Parasitic roundworm</name>
    <dbReference type="NCBI Taxonomy" id="6339"/>
    <lineage>
        <taxon>Eukaryota</taxon>
        <taxon>Metazoa</taxon>
        <taxon>Ecdysozoa</taxon>
        <taxon>Nematoda</taxon>
        <taxon>Chromadorea</taxon>
        <taxon>Rhabditida</taxon>
        <taxon>Rhabditina</taxon>
        <taxon>Rhabditomorpha</taxon>
        <taxon>Strongyloidea</taxon>
        <taxon>Heligmosomidae</taxon>
        <taxon>Heligmosomoides</taxon>
    </lineage>
</organism>
<reference evidence="5" key="2">
    <citation type="submission" date="2019-09" db="UniProtKB">
        <authorList>
            <consortium name="WormBaseParasite"/>
        </authorList>
    </citation>
    <scope>IDENTIFICATION</scope>
</reference>
<dbReference type="Proteomes" id="UP000050761">
    <property type="component" value="Unassembled WGS sequence"/>
</dbReference>
<evidence type="ECO:0000313" key="5">
    <source>
        <dbReference type="WBParaSite" id="HPBE_0000639801-mRNA-1"/>
    </source>
</evidence>
<dbReference type="GO" id="GO:0005829">
    <property type="term" value="C:cytosol"/>
    <property type="evidence" value="ECO:0007669"/>
    <property type="project" value="TreeGrafter"/>
</dbReference>
<dbReference type="PRINTS" id="PR00625">
    <property type="entry name" value="JDOMAIN"/>
</dbReference>
<dbReference type="PROSITE" id="PS00636">
    <property type="entry name" value="DNAJ_1"/>
    <property type="match status" value="1"/>
</dbReference>
<keyword evidence="4" id="KW-1185">Reference proteome</keyword>
<protein>
    <submittedName>
        <fullName evidence="5">J domain-containing protein</fullName>
    </submittedName>
</protein>
<dbReference type="CDD" id="cd06257">
    <property type="entry name" value="DnaJ"/>
    <property type="match status" value="1"/>
</dbReference>
<proteinExistence type="predicted"/>
<keyword evidence="1" id="KW-0143">Chaperone</keyword>
<reference evidence="3 4" key="1">
    <citation type="submission" date="2018-11" db="EMBL/GenBank/DDBJ databases">
        <authorList>
            <consortium name="Pathogen Informatics"/>
        </authorList>
    </citation>
    <scope>NUCLEOTIDE SEQUENCE [LARGE SCALE GENOMIC DNA]</scope>
</reference>
<evidence type="ECO:0000313" key="4">
    <source>
        <dbReference type="Proteomes" id="UP000050761"/>
    </source>
</evidence>
<evidence type="ECO:0000256" key="1">
    <source>
        <dbReference type="ARBA" id="ARBA00023186"/>
    </source>
</evidence>
<dbReference type="InterPro" id="IPR051339">
    <property type="entry name" value="DnaJ_subfamily_B"/>
</dbReference>
<dbReference type="OrthoDB" id="550424at2759"/>
<accession>A0A183FHV4</accession>
<feature type="domain" description="J" evidence="2">
    <location>
        <begin position="1"/>
        <end position="42"/>
    </location>
</feature>
<evidence type="ECO:0000259" key="2">
    <source>
        <dbReference type="PROSITE" id="PS50076"/>
    </source>
</evidence>
<gene>
    <name evidence="3" type="ORF">HPBE_LOCUS6399</name>
</gene>
<dbReference type="EMBL" id="UZAH01025655">
    <property type="protein sequence ID" value="VDO68081.1"/>
    <property type="molecule type" value="Genomic_DNA"/>
</dbReference>
<dbReference type="SUPFAM" id="SSF46565">
    <property type="entry name" value="Chaperone J-domain"/>
    <property type="match status" value="1"/>
</dbReference>